<feature type="domain" description="RRM" evidence="5">
    <location>
        <begin position="18"/>
        <end position="101"/>
    </location>
</feature>
<feature type="compositionally biased region" description="Gly residues" evidence="4">
    <location>
        <begin position="192"/>
        <end position="214"/>
    </location>
</feature>
<accession>A0ABD0T1V6</accession>
<evidence type="ECO:0000256" key="1">
    <source>
        <dbReference type="ARBA" id="ARBA00022737"/>
    </source>
</evidence>
<evidence type="ECO:0000313" key="8">
    <source>
        <dbReference type="Proteomes" id="UP001549920"/>
    </source>
</evidence>
<dbReference type="CDD" id="cd12578">
    <property type="entry name" value="RRM1_hnRNPA_like"/>
    <property type="match status" value="1"/>
</dbReference>
<dbReference type="SMART" id="SM00360">
    <property type="entry name" value="RRM"/>
    <property type="match status" value="2"/>
</dbReference>
<keyword evidence="1" id="KW-0677">Repeat</keyword>
<feature type="compositionally biased region" description="Gly residues" evidence="4">
    <location>
        <begin position="300"/>
        <end position="318"/>
    </location>
</feature>
<feature type="compositionally biased region" description="Gly residues" evidence="4">
    <location>
        <begin position="249"/>
        <end position="282"/>
    </location>
</feature>
<gene>
    <name evidence="7" type="ORF">ABMA27_001422</name>
    <name evidence="6" type="ORF">ABMA28_001499</name>
</gene>
<keyword evidence="2 3" id="KW-0694">RNA-binding</keyword>
<dbReference type="GO" id="GO:0098687">
    <property type="term" value="C:chromosomal region"/>
    <property type="evidence" value="ECO:0007669"/>
    <property type="project" value="UniProtKB-ARBA"/>
</dbReference>
<evidence type="ECO:0000259" key="5">
    <source>
        <dbReference type="PROSITE" id="PS50102"/>
    </source>
</evidence>
<dbReference type="Proteomes" id="UP001549920">
    <property type="component" value="Unassembled WGS sequence"/>
</dbReference>
<evidence type="ECO:0000256" key="2">
    <source>
        <dbReference type="ARBA" id="ARBA00022884"/>
    </source>
</evidence>
<dbReference type="InterPro" id="IPR012677">
    <property type="entry name" value="Nucleotide-bd_a/b_plait_sf"/>
</dbReference>
<dbReference type="GO" id="GO:0003723">
    <property type="term" value="F:RNA binding"/>
    <property type="evidence" value="ECO:0007669"/>
    <property type="project" value="UniProtKB-UniRule"/>
</dbReference>
<dbReference type="Proteomes" id="UP001549921">
    <property type="component" value="Unassembled WGS sequence"/>
</dbReference>
<dbReference type="EMBL" id="JBEDNZ010000011">
    <property type="protein sequence ID" value="KAL0832000.1"/>
    <property type="molecule type" value="Genomic_DNA"/>
</dbReference>
<dbReference type="SUPFAM" id="SSF54928">
    <property type="entry name" value="RNA-binding domain, RBD"/>
    <property type="match status" value="2"/>
</dbReference>
<name>A0ABD0T1V6_LOXSC</name>
<evidence type="ECO:0000256" key="3">
    <source>
        <dbReference type="PROSITE-ProRule" id="PRU00176"/>
    </source>
</evidence>
<dbReference type="FunFam" id="3.30.70.330:FF:000040">
    <property type="entry name" value="Heterogeneous nuclear ribonucleoprotein A2/B1"/>
    <property type="match status" value="1"/>
</dbReference>
<sequence length="333" mass="35691">MKPSGGGGDEYEEPEYLRKLFIGGLDYRTNDASLKSFYEQWGEIVDVVVMKDPQTKRSRGFGFITYSRAHMVDDAQNNRPHKIDGRVVEPKRAVPREEINRPDASATVKKLFVGGLKQEIEEDDLKEYFSSYGNIVSVSLVTEKETGKKRGFGFVEFDDYDPVDRICLQQNHKVKGNRLDVKKALSKSEMSGGPGGGGGGRRGGRGGGGGGGWGRQSQQDWGNNDGGYNSGYGGQGGWGNPNPWDTSNQGGGNWGNQGYGDQGGWGQQPNNFGGGYQQGYSGGPMRANYNTQRAQPYNSGAGGGGGYTTGNNAGGGYNMGNQAAGGNQRGGRF</sequence>
<reference evidence="8 9" key="1">
    <citation type="submission" date="2024-06" db="EMBL/GenBank/DDBJ databases">
        <title>A chromosome-level genome assembly of beet webworm, Loxostege sticticalis.</title>
        <authorList>
            <person name="Zhang Y."/>
        </authorList>
    </citation>
    <scope>NUCLEOTIDE SEQUENCE [LARGE SCALE GENOMIC DNA]</scope>
    <source>
        <strain evidence="7">AQ026</strain>
        <strain evidence="6">AQ028</strain>
        <tissue evidence="6">Male pupae</tissue>
        <tissue evidence="7">Whole body</tissue>
    </source>
</reference>
<feature type="domain" description="RRM" evidence="5">
    <location>
        <begin position="109"/>
        <end position="186"/>
    </location>
</feature>
<dbReference type="AlphaFoldDB" id="A0ABD0T1V6"/>
<evidence type="ECO:0000313" key="6">
    <source>
        <dbReference type="EMBL" id="KAL0831999.1"/>
    </source>
</evidence>
<dbReference type="PROSITE" id="PS50102">
    <property type="entry name" value="RRM"/>
    <property type="match status" value="2"/>
</dbReference>
<dbReference type="InterPro" id="IPR000504">
    <property type="entry name" value="RRM_dom"/>
</dbReference>
<feature type="compositionally biased region" description="Gly residues" evidence="4">
    <location>
        <begin position="224"/>
        <end position="239"/>
    </location>
</feature>
<dbReference type="CDD" id="cd12328">
    <property type="entry name" value="RRM2_hnRNPA_like"/>
    <property type="match status" value="1"/>
</dbReference>
<organism evidence="6 9">
    <name type="scientific">Loxostege sticticalis</name>
    <name type="common">Beet webworm moth</name>
    <dbReference type="NCBI Taxonomy" id="481309"/>
    <lineage>
        <taxon>Eukaryota</taxon>
        <taxon>Metazoa</taxon>
        <taxon>Ecdysozoa</taxon>
        <taxon>Arthropoda</taxon>
        <taxon>Hexapoda</taxon>
        <taxon>Insecta</taxon>
        <taxon>Pterygota</taxon>
        <taxon>Neoptera</taxon>
        <taxon>Endopterygota</taxon>
        <taxon>Lepidoptera</taxon>
        <taxon>Glossata</taxon>
        <taxon>Ditrysia</taxon>
        <taxon>Pyraloidea</taxon>
        <taxon>Crambidae</taxon>
        <taxon>Pyraustinae</taxon>
        <taxon>Loxostege</taxon>
    </lineage>
</organism>
<dbReference type="EMBL" id="JBEUOH010000011">
    <property type="protein sequence ID" value="KAL0881594.1"/>
    <property type="molecule type" value="Genomic_DNA"/>
</dbReference>
<proteinExistence type="predicted"/>
<evidence type="ECO:0000313" key="7">
    <source>
        <dbReference type="EMBL" id="KAL0881593.1"/>
    </source>
</evidence>
<dbReference type="PANTHER" id="PTHR48026">
    <property type="entry name" value="HOMOLOGOUS TO DROSOPHILA SQD (SQUID) PROTEIN"/>
    <property type="match status" value="1"/>
</dbReference>
<feature type="region of interest" description="Disordered" evidence="4">
    <location>
        <begin position="186"/>
        <end position="333"/>
    </location>
</feature>
<comment type="caution">
    <text evidence="6">The sequence shown here is derived from an EMBL/GenBank/DDBJ whole genome shotgun (WGS) entry which is preliminary data.</text>
</comment>
<dbReference type="PANTHER" id="PTHR48026:SF14">
    <property type="entry name" value="HETEROGENEOUS NUCLEAR RIBONUCLEOPROTEIN A1"/>
    <property type="match status" value="1"/>
</dbReference>
<dbReference type="EMBL" id="JBEUOH010000011">
    <property type="protein sequence ID" value="KAL0881593.1"/>
    <property type="molecule type" value="Genomic_DNA"/>
</dbReference>
<feature type="compositionally biased region" description="Polar residues" evidence="4">
    <location>
        <begin position="288"/>
        <end position="298"/>
    </location>
</feature>
<dbReference type="InterPro" id="IPR035979">
    <property type="entry name" value="RBD_domain_sf"/>
</dbReference>
<dbReference type="Gene3D" id="3.30.70.330">
    <property type="match status" value="2"/>
</dbReference>
<dbReference type="Pfam" id="PF00076">
    <property type="entry name" value="RRM_1"/>
    <property type="match status" value="2"/>
</dbReference>
<dbReference type="EMBL" id="JBEDNZ010000011">
    <property type="protein sequence ID" value="KAL0831999.1"/>
    <property type="molecule type" value="Genomic_DNA"/>
</dbReference>
<keyword evidence="8" id="KW-1185">Reference proteome</keyword>
<evidence type="ECO:0000256" key="4">
    <source>
        <dbReference type="SAM" id="MobiDB-lite"/>
    </source>
</evidence>
<protein>
    <recommendedName>
        <fullName evidence="5">RRM domain-containing protein</fullName>
    </recommendedName>
</protein>
<evidence type="ECO:0000313" key="9">
    <source>
        <dbReference type="Proteomes" id="UP001549921"/>
    </source>
</evidence>